<proteinExistence type="predicted"/>
<dbReference type="Proteomes" id="UP000231569">
    <property type="component" value="Unassembled WGS sequence"/>
</dbReference>
<dbReference type="AlphaFoldDB" id="A0A2M8KUZ7"/>
<evidence type="ECO:0000313" key="1">
    <source>
        <dbReference type="EMBL" id="PJE63683.1"/>
    </source>
</evidence>
<reference evidence="2" key="1">
    <citation type="submission" date="2017-09" db="EMBL/GenBank/DDBJ databases">
        <title>Depth-based differentiation of microbial function through sediment-hosted aquifers and enrichment of novel symbionts in the deep terrestrial subsurface.</title>
        <authorList>
            <person name="Probst A.J."/>
            <person name="Ladd B."/>
            <person name="Jarett J.K."/>
            <person name="Geller-Mcgrath D.E."/>
            <person name="Sieber C.M.K."/>
            <person name="Emerson J.B."/>
            <person name="Anantharaman K."/>
            <person name="Thomas B.C."/>
            <person name="Malmstrom R."/>
            <person name="Stieglmeier M."/>
            <person name="Klingl A."/>
            <person name="Woyke T."/>
            <person name="Ryan C.M."/>
            <person name="Banfield J.F."/>
        </authorList>
    </citation>
    <scope>NUCLEOTIDE SEQUENCE [LARGE SCALE GENOMIC DNA]</scope>
</reference>
<gene>
    <name evidence="1" type="ORF">COU89_02005</name>
</gene>
<comment type="caution">
    <text evidence="1">The sequence shown here is derived from an EMBL/GenBank/DDBJ whole genome shotgun (WGS) entry which is preliminary data.</text>
</comment>
<protein>
    <submittedName>
        <fullName evidence="1">Uncharacterized protein</fullName>
    </submittedName>
</protein>
<sequence length="60" mass="6949">MMVCDQHGEVGVMDKKYIGMAQIDHLEIFCCTGEFVIIPIVNKIIEHMNEQKTEENILLR</sequence>
<organism evidence="1 2">
    <name type="scientific">Candidatus Roizmanbacteria bacterium CG10_big_fil_rev_8_21_14_0_10_45_7</name>
    <dbReference type="NCBI Taxonomy" id="1974854"/>
    <lineage>
        <taxon>Bacteria</taxon>
        <taxon>Candidatus Roizmaniibacteriota</taxon>
    </lineage>
</organism>
<dbReference type="EMBL" id="PFEE01000044">
    <property type="protein sequence ID" value="PJE63683.1"/>
    <property type="molecule type" value="Genomic_DNA"/>
</dbReference>
<accession>A0A2M8KUZ7</accession>
<name>A0A2M8KUZ7_9BACT</name>
<evidence type="ECO:0000313" key="2">
    <source>
        <dbReference type="Proteomes" id="UP000231569"/>
    </source>
</evidence>